<evidence type="ECO:0000313" key="1">
    <source>
        <dbReference type="EMBL" id="OQB42075.1"/>
    </source>
</evidence>
<comment type="caution">
    <text evidence="1">The sequence shown here is derived from an EMBL/GenBank/DDBJ whole genome shotgun (WGS) entry which is preliminary data.</text>
</comment>
<sequence length="70" mass="7828">MDGKDIEKKLTEIDALKTEFNDLKNSITKIEGIVDAIQTSVAPAIDFVAKQNETIRNGKIEKILELRTLV</sequence>
<dbReference type="EMBL" id="MWDB01000006">
    <property type="protein sequence ID" value="OQB42075.1"/>
    <property type="molecule type" value="Genomic_DNA"/>
</dbReference>
<dbReference type="Proteomes" id="UP000485621">
    <property type="component" value="Unassembled WGS sequence"/>
</dbReference>
<gene>
    <name evidence="1" type="ORF">BWY04_00434</name>
</gene>
<dbReference type="AlphaFoldDB" id="A0A1V5ZPA7"/>
<proteinExistence type="predicted"/>
<name>A0A1V5ZPA7_9BACT</name>
<organism evidence="1">
    <name type="scientific">candidate division CPR1 bacterium ADurb.Bin160</name>
    <dbReference type="NCBI Taxonomy" id="1852826"/>
    <lineage>
        <taxon>Bacteria</taxon>
        <taxon>candidate division CPR1</taxon>
    </lineage>
</organism>
<protein>
    <submittedName>
        <fullName evidence="1">Uncharacterized protein</fullName>
    </submittedName>
</protein>
<reference evidence="1" key="1">
    <citation type="submission" date="2017-02" db="EMBL/GenBank/DDBJ databases">
        <title>Delving into the versatile metabolic prowess of the omnipresent phylum Bacteroidetes.</title>
        <authorList>
            <person name="Nobu M.K."/>
            <person name="Mei R."/>
            <person name="Narihiro T."/>
            <person name="Kuroda K."/>
            <person name="Liu W.-T."/>
        </authorList>
    </citation>
    <scope>NUCLEOTIDE SEQUENCE</scope>
    <source>
        <strain evidence="1">ADurb.Bin160</strain>
    </source>
</reference>
<accession>A0A1V5ZPA7</accession>